<dbReference type="PANTHER" id="PTHR30385">
    <property type="entry name" value="SIGMA FACTOR F FLAGELLAR"/>
    <property type="match status" value="1"/>
</dbReference>
<dbReference type="InterPro" id="IPR000943">
    <property type="entry name" value="RNA_pol_sigma70"/>
</dbReference>
<dbReference type="InterPro" id="IPR014284">
    <property type="entry name" value="RNA_pol_sigma-70_dom"/>
</dbReference>
<dbReference type="Pfam" id="PF04545">
    <property type="entry name" value="Sigma70_r4"/>
    <property type="match status" value="1"/>
</dbReference>
<dbReference type="PANTHER" id="PTHR30385:SF4">
    <property type="entry name" value="RNA POLYMERASE SIGMA-E FACTOR"/>
    <property type="match status" value="1"/>
</dbReference>
<dbReference type="InterPro" id="IPR013325">
    <property type="entry name" value="RNA_pol_sigma_r2"/>
</dbReference>
<dbReference type="Proteomes" id="UP000654947">
    <property type="component" value="Unassembled WGS sequence"/>
</dbReference>
<name>A0A918XI85_9ACTN</name>
<dbReference type="GO" id="GO:0016987">
    <property type="term" value="F:sigma factor activity"/>
    <property type="evidence" value="ECO:0007669"/>
    <property type="project" value="UniProtKB-KW"/>
</dbReference>
<keyword evidence="4" id="KW-0804">Transcription</keyword>
<dbReference type="InterPro" id="IPR007627">
    <property type="entry name" value="RNA_pol_sigma70_r2"/>
</dbReference>
<evidence type="ECO:0008006" key="11">
    <source>
        <dbReference type="Google" id="ProtNLM"/>
    </source>
</evidence>
<dbReference type="Gene3D" id="1.20.140.160">
    <property type="match status" value="1"/>
</dbReference>
<keyword evidence="2" id="KW-0731">Sigma factor</keyword>
<dbReference type="GO" id="GO:0006352">
    <property type="term" value="P:DNA-templated transcription initiation"/>
    <property type="evidence" value="ECO:0007669"/>
    <property type="project" value="InterPro"/>
</dbReference>
<sequence length="298" mass="34139">MTVHTTSDVRGTTTEPRLSEPSRESALVPRQAREPAAEVLDDPPSVQEPSAEASAEELLRTLKALEPHDPLEERLRERIVQRYRPVLHRIARHYSDRGEPEEDLRQTAHVGLAKAIRGYAPERGKAFISYLLPTVTGEIKRHFRDHTWAVHIPREIQSRRPRMNRIRQELEQQLSRAPSIHEIAQAMELSDKEVERILLASEAYNTFSFGSYDEDSPSPMEERIGSEDHDLNMVVERESLRTACALLSPREQLILKLRFFDEWTQGQIAEEVGCSQMHVSRLLASTLRTLRAEMVALS</sequence>
<dbReference type="PRINTS" id="PR00046">
    <property type="entry name" value="SIGMA70FCT"/>
</dbReference>
<dbReference type="SUPFAM" id="SSF88659">
    <property type="entry name" value="Sigma3 and sigma4 domains of RNA polymerase sigma factors"/>
    <property type="match status" value="2"/>
</dbReference>
<evidence type="ECO:0000259" key="8">
    <source>
        <dbReference type="Pfam" id="PF04545"/>
    </source>
</evidence>
<dbReference type="Gene3D" id="1.20.120.1810">
    <property type="match status" value="1"/>
</dbReference>
<dbReference type="EMBL" id="BMXL01000026">
    <property type="protein sequence ID" value="GHD33336.1"/>
    <property type="molecule type" value="Genomic_DNA"/>
</dbReference>
<dbReference type="Pfam" id="PF04542">
    <property type="entry name" value="Sigma70_r2"/>
    <property type="match status" value="1"/>
</dbReference>
<evidence type="ECO:0000256" key="5">
    <source>
        <dbReference type="SAM" id="MobiDB-lite"/>
    </source>
</evidence>
<evidence type="ECO:0000256" key="3">
    <source>
        <dbReference type="ARBA" id="ARBA00023125"/>
    </source>
</evidence>
<evidence type="ECO:0000259" key="6">
    <source>
        <dbReference type="Pfam" id="PF04539"/>
    </source>
</evidence>
<evidence type="ECO:0000313" key="9">
    <source>
        <dbReference type="EMBL" id="GHD33336.1"/>
    </source>
</evidence>
<feature type="region of interest" description="Disordered" evidence="5">
    <location>
        <begin position="1"/>
        <end position="52"/>
    </location>
</feature>
<protein>
    <recommendedName>
        <fullName evidence="11">SigB/SigF/SigG family RNA polymerase sigma factor</fullName>
    </recommendedName>
</protein>
<feature type="compositionally biased region" description="Polar residues" evidence="5">
    <location>
        <begin position="1"/>
        <end position="16"/>
    </location>
</feature>
<comment type="caution">
    <text evidence="9">The sequence shown here is derived from an EMBL/GenBank/DDBJ whole genome shotgun (WGS) entry which is preliminary data.</text>
</comment>
<dbReference type="Pfam" id="PF04539">
    <property type="entry name" value="Sigma70_r3"/>
    <property type="match status" value="1"/>
</dbReference>
<evidence type="ECO:0000256" key="1">
    <source>
        <dbReference type="ARBA" id="ARBA00023015"/>
    </source>
</evidence>
<feature type="domain" description="RNA polymerase sigma-70 region 2" evidence="7">
    <location>
        <begin position="79"/>
        <end position="148"/>
    </location>
</feature>
<accession>A0A918XI85</accession>
<evidence type="ECO:0000259" key="7">
    <source>
        <dbReference type="Pfam" id="PF04542"/>
    </source>
</evidence>
<feature type="domain" description="RNA polymerase sigma-70 region 4" evidence="8">
    <location>
        <begin position="247"/>
        <end position="292"/>
    </location>
</feature>
<dbReference type="NCBIfam" id="TIGR02937">
    <property type="entry name" value="sigma70-ECF"/>
    <property type="match status" value="1"/>
</dbReference>
<keyword evidence="10" id="KW-1185">Reference proteome</keyword>
<dbReference type="GO" id="GO:0003677">
    <property type="term" value="F:DNA binding"/>
    <property type="evidence" value="ECO:0007669"/>
    <property type="project" value="UniProtKB-KW"/>
</dbReference>
<dbReference type="NCBIfam" id="TIGR02980">
    <property type="entry name" value="SigBFG"/>
    <property type="match status" value="1"/>
</dbReference>
<dbReference type="InterPro" id="IPR014322">
    <property type="entry name" value="RNA_pol_sigma-B/F/G"/>
</dbReference>
<gene>
    <name evidence="9" type="ORF">GCM10007147_37920</name>
</gene>
<dbReference type="SUPFAM" id="SSF88946">
    <property type="entry name" value="Sigma2 domain of RNA polymerase sigma factors"/>
    <property type="match status" value="1"/>
</dbReference>
<evidence type="ECO:0000313" key="10">
    <source>
        <dbReference type="Proteomes" id="UP000654947"/>
    </source>
</evidence>
<reference evidence="9 10" key="1">
    <citation type="journal article" date="2014" name="Int. J. Syst. Evol. Microbiol.">
        <title>Complete genome sequence of Corynebacterium casei LMG S-19264T (=DSM 44701T), isolated from a smear-ripened cheese.</title>
        <authorList>
            <consortium name="US DOE Joint Genome Institute (JGI-PGF)"/>
            <person name="Walter F."/>
            <person name="Albersmeier A."/>
            <person name="Kalinowski J."/>
            <person name="Ruckert C."/>
        </authorList>
    </citation>
    <scope>NUCLEOTIDE SEQUENCE [LARGE SCALE GENOMIC DNA]</scope>
    <source>
        <strain evidence="9 10">KCTC 19473</strain>
    </source>
</reference>
<dbReference type="InterPro" id="IPR007624">
    <property type="entry name" value="RNA_pol_sigma70_r3"/>
</dbReference>
<evidence type="ECO:0000256" key="2">
    <source>
        <dbReference type="ARBA" id="ARBA00023082"/>
    </source>
</evidence>
<dbReference type="InterPro" id="IPR013324">
    <property type="entry name" value="RNA_pol_sigma_r3/r4-like"/>
</dbReference>
<dbReference type="RefSeq" id="WP_193518435.1">
    <property type="nucleotide sequence ID" value="NZ_BMXL01000026.1"/>
</dbReference>
<keyword evidence="3" id="KW-0238">DNA-binding</keyword>
<proteinExistence type="predicted"/>
<dbReference type="CDD" id="cd06171">
    <property type="entry name" value="Sigma70_r4"/>
    <property type="match status" value="1"/>
</dbReference>
<organism evidence="9 10">
    <name type="scientific">Nocardiopsis kunsanensis</name>
    <dbReference type="NCBI Taxonomy" id="141693"/>
    <lineage>
        <taxon>Bacteria</taxon>
        <taxon>Bacillati</taxon>
        <taxon>Actinomycetota</taxon>
        <taxon>Actinomycetes</taxon>
        <taxon>Streptosporangiales</taxon>
        <taxon>Nocardiopsidaceae</taxon>
        <taxon>Nocardiopsis</taxon>
    </lineage>
</organism>
<feature type="domain" description="RNA polymerase sigma-70 region 3" evidence="6">
    <location>
        <begin position="161"/>
        <end position="214"/>
    </location>
</feature>
<keyword evidence="1" id="KW-0805">Transcription regulation</keyword>
<dbReference type="AlphaFoldDB" id="A0A918XI85"/>
<evidence type="ECO:0000256" key="4">
    <source>
        <dbReference type="ARBA" id="ARBA00023163"/>
    </source>
</evidence>
<feature type="compositionally biased region" description="Low complexity" evidence="5">
    <location>
        <begin position="43"/>
        <end position="52"/>
    </location>
</feature>
<dbReference type="InterPro" id="IPR007630">
    <property type="entry name" value="RNA_pol_sigma70_r4"/>
</dbReference>